<dbReference type="PRINTS" id="PR00344">
    <property type="entry name" value="BCTRLSENSOR"/>
</dbReference>
<dbReference type="Pfam" id="PF00512">
    <property type="entry name" value="HisKA"/>
    <property type="match status" value="1"/>
</dbReference>
<protein>
    <recommendedName>
        <fullName evidence="2">histidine kinase</fullName>
        <ecNumber evidence="2">2.7.13.3</ecNumber>
    </recommendedName>
</protein>
<dbReference type="Pfam" id="PF07495">
    <property type="entry name" value="Y_Y_Y"/>
    <property type="match status" value="1"/>
</dbReference>
<dbReference type="EMBL" id="CP006939">
    <property type="protein sequence ID" value="AHC16050.1"/>
    <property type="molecule type" value="Genomic_DNA"/>
</dbReference>
<evidence type="ECO:0000256" key="1">
    <source>
        <dbReference type="ARBA" id="ARBA00000085"/>
    </source>
</evidence>
<dbReference type="InterPro" id="IPR036890">
    <property type="entry name" value="HATPase_C_sf"/>
</dbReference>
<dbReference type="SMART" id="SM00388">
    <property type="entry name" value="HisKA"/>
    <property type="match status" value="1"/>
</dbReference>
<dbReference type="Pfam" id="PF01627">
    <property type="entry name" value="Hpt"/>
    <property type="match status" value="1"/>
</dbReference>
<dbReference type="InterPro" id="IPR036097">
    <property type="entry name" value="HisK_dim/P_sf"/>
</dbReference>
<dbReference type="PATRIC" id="fig|1307761.3.peg.2688"/>
<dbReference type="CDD" id="cd17546">
    <property type="entry name" value="REC_hyHK_CKI1_RcsC-like"/>
    <property type="match status" value="1"/>
</dbReference>
<dbReference type="FunFam" id="3.30.565.10:FF:000010">
    <property type="entry name" value="Sensor histidine kinase RcsC"/>
    <property type="match status" value="1"/>
</dbReference>
<keyword evidence="11" id="KW-0472">Membrane</keyword>
<dbReference type="InterPro" id="IPR011123">
    <property type="entry name" value="Y_Y_Y"/>
</dbReference>
<dbReference type="Gene3D" id="1.10.287.130">
    <property type="match status" value="1"/>
</dbReference>
<dbReference type="PANTHER" id="PTHR43547:SF2">
    <property type="entry name" value="HYBRID SIGNAL TRANSDUCTION HISTIDINE KINASE C"/>
    <property type="match status" value="1"/>
</dbReference>
<dbReference type="PROSITE" id="PS50110">
    <property type="entry name" value="RESPONSE_REGULATORY"/>
    <property type="match status" value="1"/>
</dbReference>
<evidence type="ECO:0000256" key="4">
    <source>
        <dbReference type="ARBA" id="ARBA00022679"/>
    </source>
</evidence>
<evidence type="ECO:0000256" key="5">
    <source>
        <dbReference type="ARBA" id="ARBA00022777"/>
    </source>
</evidence>
<feature type="transmembrane region" description="Helical" evidence="11">
    <location>
        <begin position="807"/>
        <end position="829"/>
    </location>
</feature>
<dbReference type="OrthoDB" id="9813394at2"/>
<dbReference type="SUPFAM" id="SSF55874">
    <property type="entry name" value="ATPase domain of HSP90 chaperone/DNA topoisomerase II/histidine kinase"/>
    <property type="match status" value="1"/>
</dbReference>
<dbReference type="HOGENOM" id="CLU_000445_28_2_12"/>
<dbReference type="Pfam" id="PF07494">
    <property type="entry name" value="Reg_prop"/>
    <property type="match status" value="9"/>
</dbReference>
<dbReference type="InterPro" id="IPR008207">
    <property type="entry name" value="Sig_transdc_His_kin_Hpt_dom"/>
</dbReference>
<feature type="coiled-coil region" evidence="9">
    <location>
        <begin position="1371"/>
        <end position="1402"/>
    </location>
</feature>
<dbReference type="Proteomes" id="UP000018680">
    <property type="component" value="Chromosome"/>
</dbReference>
<proteinExistence type="predicted"/>
<dbReference type="CDD" id="cd16922">
    <property type="entry name" value="HATPase_EvgS-ArcB-TorS-like"/>
    <property type="match status" value="1"/>
</dbReference>
<evidence type="ECO:0000313" key="16">
    <source>
        <dbReference type="Proteomes" id="UP000018680"/>
    </source>
</evidence>
<keyword evidence="11" id="KW-0812">Transmembrane</keyword>
<dbReference type="SUPFAM" id="SSF52172">
    <property type="entry name" value="CheY-like"/>
    <property type="match status" value="1"/>
</dbReference>
<keyword evidence="11" id="KW-1133">Transmembrane helix</keyword>
<dbReference type="PROSITE" id="PS50109">
    <property type="entry name" value="HIS_KIN"/>
    <property type="match status" value="1"/>
</dbReference>
<keyword evidence="16" id="KW-1185">Reference proteome</keyword>
<reference evidence="15 16" key="1">
    <citation type="journal article" date="2015" name="Stand. Genomic Sci.">
        <title>Complete genome sequence and description of Salinispira pacifica gen. nov., sp. nov., a novel spirochaete isolated form a hypersaline microbial mat.</title>
        <authorList>
            <person name="Ben Hania W."/>
            <person name="Joseph M."/>
            <person name="Schumann P."/>
            <person name="Bunk B."/>
            <person name="Fiebig A."/>
            <person name="Sproer C."/>
            <person name="Klenk H.P."/>
            <person name="Fardeau M.L."/>
            <person name="Spring S."/>
        </authorList>
    </citation>
    <scope>NUCLEOTIDE SEQUENCE [LARGE SCALE GENOMIC DNA]</scope>
    <source>
        <strain evidence="15 16">L21-RPul-D2</strain>
    </source>
</reference>
<feature type="domain" description="HPt" evidence="14">
    <location>
        <begin position="1320"/>
        <end position="1427"/>
    </location>
</feature>
<gene>
    <name evidence="15" type="ORF">L21SP2_2698</name>
</gene>
<name>V5WK96_9SPIO</name>
<keyword evidence="4" id="KW-0808">Transferase</keyword>
<keyword evidence="9" id="KW-0175">Coiled coil</keyword>
<dbReference type="eggNOG" id="COG2205">
    <property type="taxonomic scope" value="Bacteria"/>
</dbReference>
<dbReference type="InterPro" id="IPR013783">
    <property type="entry name" value="Ig-like_fold"/>
</dbReference>
<evidence type="ECO:0000259" key="13">
    <source>
        <dbReference type="PROSITE" id="PS50110"/>
    </source>
</evidence>
<sequence>MHIIENKDQYHHMKLYRLFLFPRASLFRAAAAALVAIAIPGLLAAQSLSQLPDDPRVEQIEIQDGLINSNVSSIIQDDRGFMWIGTTEGLNRFDGYEFRSFTYIPFDTNSLSQSQIQTMHLDSRDNLWVGTYGGLNRLNTLTEDVESFEHNADDDTSLSSNLIISILRDSQERLWVGTSNGLNLSTDGGQTFQRFYHRDEDPHSLGDNTIRAIHEDNGGRIWIGHYGGVSIWDDREKGFLNISGPSADREDLAGNTTLPGSFVMDITQDSRGDIWLGLWGGSIVHFKDDGQDIQTYSIPDDGIYTLLFDSNGILWIGTWSSGLYAMNPRDGNFRQFSRYGKEEDQYHDLIYSLHEDRGGILWIGTRGGGIQMYDPKRSRFQVFEHESGTGGISPGSYTTMAEDSEGTIWIGTYNSGINAYNPVSGTFTGYSRDGENGRKLENNFVLSTYTEKMGEILVGTQVGLHRYDSSSDSFVPVEGPFRDQIIQSVTRDSDGNLIVGTYYNGLYIYDPSRDDYRHFANDPANPASISDNLISSLYVDRNNTLWVGTNNGLNRFTEKGFTRYFHDPDNRTSISGNKISSIQEDSYGQLWVGTNGGGINLYNPQQGNFTHYTTRNGLANNTVHAITVDDEGRLWISTTRGISILDPNEENFVNLDEDDGLVHYEMTSAAVKSRSGDMYFASVAAVHRIQNIDYVNNQHIPPVQITGIEIAGERIISSNSEELQLPYKENFITFNFSALDFSDPDKNRYSYKLEGIDQDWSPVSGENFAVYTNLAPGRYRFLVKGSNNDGVWNPRPTEFSFRISPPWYLSPIALSLAILFVAVFLGLMITNFRVRWKLNNERLKKEAEMNRRLEHKVTERTKALQRARQDAEEGLQTKSRFLANMSHDIRTPLNSIIGFSEMISRTEDRGKLDEYAATIFSESNKLLSLINQILDLSKIESRKMPVELRPVNLDQFVREITASYHDKAARKNLSFATSISAQLPPYLVTDPVNLSRILENVLSNSLKFTKEGEIRLDIEPGSAPESEMSRADGRQDNEPSAEILRFIVRDSGIGIPEEKQEIIFSSFEQIDKSMDREYPGSGLGMSIARELTETLGGKILLRSRPGHGSTFTIEIPVHHIENELQLDESGGESTEHINLQGKRILLVEDYLPNQAIVQALLESTGAELTTAENGAKALDLCEGQNFDIILMDLHMPGMDGLEVTRRLRTSGANSTTVILGLTADVMKESRERCLAAGMNDVLTKPIRQRTLMSALQFWLNQSESNSSQAGESIQMSEADAAESGLPGGSRFPVVSVPRFYGQHSRSRIFDYQGLLDEYGDAELIRELCNGFIASAHEGMAHIQEILEKPELDGRDLRELHREGHSMKGGAINLMAIDLAEKAEELERLAKKLAESEESEEIRKIISSGEIDRLTHAGVRIKIALQDFIREQSDPENIQGT</sequence>
<evidence type="ECO:0000256" key="6">
    <source>
        <dbReference type="ARBA" id="ARBA00023012"/>
    </source>
</evidence>
<evidence type="ECO:0000313" key="15">
    <source>
        <dbReference type="EMBL" id="AHC16050.1"/>
    </source>
</evidence>
<keyword evidence="6" id="KW-0902">Two-component regulatory system</keyword>
<dbReference type="Pfam" id="PF02518">
    <property type="entry name" value="HATPase_c"/>
    <property type="match status" value="1"/>
</dbReference>
<dbReference type="SUPFAM" id="SSF47226">
    <property type="entry name" value="Histidine-containing phosphotransfer domain, HPT domain"/>
    <property type="match status" value="1"/>
</dbReference>
<dbReference type="InterPro" id="IPR001789">
    <property type="entry name" value="Sig_transdc_resp-reg_receiver"/>
</dbReference>
<dbReference type="PANTHER" id="PTHR43547">
    <property type="entry name" value="TWO-COMPONENT HISTIDINE KINASE"/>
    <property type="match status" value="1"/>
</dbReference>
<dbReference type="Gene3D" id="3.30.565.10">
    <property type="entry name" value="Histidine kinase-like ATPase, C-terminal domain"/>
    <property type="match status" value="1"/>
</dbReference>
<keyword evidence="5" id="KW-0418">Kinase</keyword>
<dbReference type="SUPFAM" id="SSF47384">
    <property type="entry name" value="Homodimeric domain of signal transducing histidine kinase"/>
    <property type="match status" value="1"/>
</dbReference>
<evidence type="ECO:0000259" key="12">
    <source>
        <dbReference type="PROSITE" id="PS50109"/>
    </source>
</evidence>
<dbReference type="STRING" id="1307761.L21SP2_2698"/>
<dbReference type="GO" id="GO:0000155">
    <property type="term" value="F:phosphorelay sensor kinase activity"/>
    <property type="evidence" value="ECO:0007669"/>
    <property type="project" value="InterPro"/>
</dbReference>
<evidence type="ECO:0000256" key="10">
    <source>
        <dbReference type="SAM" id="MobiDB-lite"/>
    </source>
</evidence>
<evidence type="ECO:0000256" key="9">
    <source>
        <dbReference type="SAM" id="Coils"/>
    </source>
</evidence>
<dbReference type="eggNOG" id="COG3292">
    <property type="taxonomic scope" value="Bacteria"/>
</dbReference>
<dbReference type="InterPro" id="IPR003594">
    <property type="entry name" value="HATPase_dom"/>
</dbReference>
<dbReference type="SMART" id="SM00387">
    <property type="entry name" value="HATPase_c"/>
    <property type="match status" value="1"/>
</dbReference>
<evidence type="ECO:0000259" key="14">
    <source>
        <dbReference type="PROSITE" id="PS50894"/>
    </source>
</evidence>
<feature type="modified residue" description="Phosphohistidine" evidence="7">
    <location>
        <position position="1364"/>
    </location>
</feature>
<dbReference type="InterPro" id="IPR036641">
    <property type="entry name" value="HPT_dom_sf"/>
</dbReference>
<evidence type="ECO:0000256" key="3">
    <source>
        <dbReference type="ARBA" id="ARBA00022553"/>
    </source>
</evidence>
<dbReference type="CDD" id="cd00082">
    <property type="entry name" value="HisKA"/>
    <property type="match status" value="1"/>
</dbReference>
<evidence type="ECO:0000256" key="7">
    <source>
        <dbReference type="PROSITE-ProRule" id="PRU00110"/>
    </source>
</evidence>
<dbReference type="EC" id="2.7.13.3" evidence="2"/>
<dbReference type="Gene3D" id="2.130.10.10">
    <property type="entry name" value="YVTN repeat-like/Quinoprotein amine dehydrogenase"/>
    <property type="match status" value="4"/>
</dbReference>
<dbReference type="InterPro" id="IPR004358">
    <property type="entry name" value="Sig_transdc_His_kin-like_C"/>
</dbReference>
<dbReference type="Gene3D" id="1.20.120.160">
    <property type="entry name" value="HPT domain"/>
    <property type="match status" value="1"/>
</dbReference>
<feature type="domain" description="Histidine kinase" evidence="12">
    <location>
        <begin position="884"/>
        <end position="1119"/>
    </location>
</feature>
<dbReference type="Pfam" id="PF00072">
    <property type="entry name" value="Response_reg"/>
    <property type="match status" value="1"/>
</dbReference>
<feature type="region of interest" description="Disordered" evidence="10">
    <location>
        <begin position="1268"/>
        <end position="1287"/>
    </location>
</feature>
<keyword evidence="3 8" id="KW-0597">Phosphoprotein</keyword>
<accession>V5WK96</accession>
<evidence type="ECO:0000256" key="8">
    <source>
        <dbReference type="PROSITE-ProRule" id="PRU00169"/>
    </source>
</evidence>
<dbReference type="InterPro" id="IPR015943">
    <property type="entry name" value="WD40/YVTN_repeat-like_dom_sf"/>
</dbReference>
<dbReference type="SUPFAM" id="SSF63829">
    <property type="entry name" value="Calcium-dependent phosphotriesterase"/>
    <property type="match status" value="2"/>
</dbReference>
<organism evidence="15 16">
    <name type="scientific">Salinispira pacifica</name>
    <dbReference type="NCBI Taxonomy" id="1307761"/>
    <lineage>
        <taxon>Bacteria</taxon>
        <taxon>Pseudomonadati</taxon>
        <taxon>Spirochaetota</taxon>
        <taxon>Spirochaetia</taxon>
        <taxon>Spirochaetales</taxon>
        <taxon>Spirochaetaceae</taxon>
        <taxon>Salinispira</taxon>
    </lineage>
</organism>
<dbReference type="InterPro" id="IPR003661">
    <property type="entry name" value="HisK_dim/P_dom"/>
</dbReference>
<dbReference type="Gene3D" id="2.60.40.10">
    <property type="entry name" value="Immunoglobulins"/>
    <property type="match status" value="1"/>
</dbReference>
<dbReference type="KEGG" id="slr:L21SP2_2698"/>
<dbReference type="PROSITE" id="PS50894">
    <property type="entry name" value="HPT"/>
    <property type="match status" value="1"/>
</dbReference>
<dbReference type="InterPro" id="IPR011006">
    <property type="entry name" value="CheY-like_superfamily"/>
</dbReference>
<feature type="modified residue" description="4-aspartylphosphate" evidence="8">
    <location>
        <position position="1192"/>
    </location>
</feature>
<dbReference type="SUPFAM" id="SSF101898">
    <property type="entry name" value="NHL repeat"/>
    <property type="match status" value="1"/>
</dbReference>
<dbReference type="InterPro" id="IPR011110">
    <property type="entry name" value="Reg_prop"/>
</dbReference>
<comment type="catalytic activity">
    <reaction evidence="1">
        <text>ATP + protein L-histidine = ADP + protein N-phospho-L-histidine.</text>
        <dbReference type="EC" id="2.7.13.3"/>
    </reaction>
</comment>
<dbReference type="InterPro" id="IPR005467">
    <property type="entry name" value="His_kinase_dom"/>
</dbReference>
<dbReference type="SMART" id="SM00448">
    <property type="entry name" value="REC"/>
    <property type="match status" value="1"/>
</dbReference>
<dbReference type="FunFam" id="1.10.287.130:FF:000001">
    <property type="entry name" value="Two-component sensor histidine kinase"/>
    <property type="match status" value="1"/>
</dbReference>
<dbReference type="Gene3D" id="3.40.50.2300">
    <property type="match status" value="1"/>
</dbReference>
<feature type="domain" description="Response regulatory" evidence="13">
    <location>
        <begin position="1143"/>
        <end position="1259"/>
    </location>
</feature>
<evidence type="ECO:0000256" key="11">
    <source>
        <dbReference type="SAM" id="Phobius"/>
    </source>
</evidence>
<evidence type="ECO:0000256" key="2">
    <source>
        <dbReference type="ARBA" id="ARBA00012438"/>
    </source>
</evidence>